<dbReference type="PANTHER" id="PTHR11089:SF9">
    <property type="entry name" value="NUCLEOLAR GTP-BINDING PROTEIN 2"/>
    <property type="match status" value="1"/>
</dbReference>
<evidence type="ECO:0000256" key="5">
    <source>
        <dbReference type="RuleBase" id="RU364023"/>
    </source>
</evidence>
<dbReference type="EMBL" id="CAUYUJ010022053">
    <property type="protein sequence ID" value="CAK0908632.1"/>
    <property type="molecule type" value="Genomic_DNA"/>
</dbReference>
<keyword evidence="2 5" id="KW-0547">Nucleotide-binding</keyword>
<keyword evidence="9" id="KW-1185">Reference proteome</keyword>
<feature type="domain" description="CP-type G" evidence="7">
    <location>
        <begin position="227"/>
        <end position="388"/>
    </location>
</feature>
<comment type="caution">
    <text evidence="8">The sequence shown here is derived from an EMBL/GenBank/DDBJ whole genome shotgun (WGS) entry which is preliminary data.</text>
</comment>
<feature type="region of interest" description="Disordered" evidence="6">
    <location>
        <begin position="545"/>
        <end position="639"/>
    </location>
</feature>
<dbReference type="Proteomes" id="UP001189429">
    <property type="component" value="Unassembled WGS sequence"/>
</dbReference>
<dbReference type="InterPro" id="IPR012971">
    <property type="entry name" value="NOG2_N_dom"/>
</dbReference>
<dbReference type="Gene3D" id="3.40.50.300">
    <property type="entry name" value="P-loop containing nucleotide triphosphate hydrolases"/>
    <property type="match status" value="1"/>
</dbReference>
<feature type="compositionally biased region" description="Gly residues" evidence="6">
    <location>
        <begin position="614"/>
        <end position="623"/>
    </location>
</feature>
<dbReference type="InterPro" id="IPR024929">
    <property type="entry name" value="GNL2_CP_dom"/>
</dbReference>
<dbReference type="CDD" id="cd01858">
    <property type="entry name" value="NGP_1"/>
    <property type="match status" value="1"/>
</dbReference>
<feature type="compositionally biased region" description="Acidic residues" evidence="6">
    <location>
        <begin position="556"/>
        <end position="566"/>
    </location>
</feature>
<evidence type="ECO:0000313" key="9">
    <source>
        <dbReference type="Proteomes" id="UP001189429"/>
    </source>
</evidence>
<evidence type="ECO:0000256" key="2">
    <source>
        <dbReference type="ARBA" id="ARBA00022741"/>
    </source>
</evidence>
<dbReference type="Pfam" id="PF08153">
    <property type="entry name" value="NGP1NT"/>
    <property type="match status" value="1"/>
</dbReference>
<comment type="subcellular location">
    <subcellularLocation>
        <location evidence="1 5">Nucleus</location>
        <location evidence="1 5">Nucleolus</location>
    </subcellularLocation>
</comment>
<evidence type="ECO:0000259" key="7">
    <source>
        <dbReference type="PROSITE" id="PS51721"/>
    </source>
</evidence>
<dbReference type="Pfam" id="PF01926">
    <property type="entry name" value="MMR_HSR1"/>
    <property type="match status" value="1"/>
</dbReference>
<dbReference type="PRINTS" id="PR00326">
    <property type="entry name" value="GTP1OBG"/>
</dbReference>
<sequence>MGKKSLQHGSVGKRQAPSNRGQKKGQGALKAGSALKSSNASSKAGRTAPNGETRVRKDGSHFRSENTIKRLQMYKSKPNIAKMKEQPKGPRRIQPDRRWFGNTRVIAQGKMQAFRETISKGVEDPFQVVLKSSKLPMSLLRDTEGKASKMDLLSISPFQETFGKRRQQKRAKLGSYDMEGLISAVEQKSEEYDDKQLQRAKLGDTADTSMGHAKEEIFDKGTSRRIWSELWKVVDSSDVLVFVLDARDPMGTRCRALEAELRKNRAHKHIVLVLNKVDLVPTWVSRKWIQVLMKEYPTLAFHASISNPFGKNALLNLLRQFSTLLSEKKHVTVGMVGYPNVGKSSVINTLKRKKVCKAAPVPGETRVWQYIALTKRLYMLDCPGIVPPTASDFSEDTAKVLKGVVRAERIKVPSDYIGEVLNRVKTKYLIQKYKLSPETKWEDSEAFLSIVAQKMGKLRRGGEADIDAVARIVLNDWQRGKIPYFSKKAPAAAAPEAKDAAGEADAAAPAAGDQVDAAAAASAAVQESLNDLRGLSCSLAYDEEDRRGEAPGADGSGEEAASDDGEAAGTAGGAAASSAAAAGRKKPKRRKASAAAGEATAAEAPKKKRRRRGSGTGGPGAGGADVSRRARPVEPGSVDWKAVVAEFGM</sequence>
<keyword evidence="4 5" id="KW-0539">Nucleus</keyword>
<gene>
    <name evidence="8" type="ORF">PCOR1329_LOCUS83259</name>
</gene>
<name>A0ABN9Y7V2_9DINO</name>
<accession>A0ABN9Y7V2</accession>
<dbReference type="InterPro" id="IPR006073">
    <property type="entry name" value="GTP-bd"/>
</dbReference>
<feature type="compositionally biased region" description="Low complexity" evidence="6">
    <location>
        <begin position="567"/>
        <end position="582"/>
    </location>
</feature>
<feature type="compositionally biased region" description="Basic and acidic residues" evidence="6">
    <location>
        <begin position="53"/>
        <end position="68"/>
    </location>
</feature>
<evidence type="ECO:0000313" key="8">
    <source>
        <dbReference type="EMBL" id="CAK0908632.1"/>
    </source>
</evidence>
<protein>
    <recommendedName>
        <fullName evidence="5">Nucleolar GTP-binding protein 2</fullName>
    </recommendedName>
</protein>
<proteinExistence type="inferred from homology"/>
<feature type="compositionally biased region" description="Low complexity" evidence="6">
    <location>
        <begin position="593"/>
        <end position="603"/>
    </location>
</feature>
<dbReference type="InterPro" id="IPR027417">
    <property type="entry name" value="P-loop_NTPase"/>
</dbReference>
<dbReference type="Gene3D" id="1.10.1580.10">
    <property type="match status" value="1"/>
</dbReference>
<comment type="function">
    <text evidence="5">GTPase that associates with pre-60S ribosomal subunits in the nucleolus and is required for their nuclear export and maturation.</text>
</comment>
<dbReference type="SUPFAM" id="SSF52540">
    <property type="entry name" value="P-loop containing nucleoside triphosphate hydrolases"/>
    <property type="match status" value="1"/>
</dbReference>
<dbReference type="PANTHER" id="PTHR11089">
    <property type="entry name" value="GTP-BINDING PROTEIN-RELATED"/>
    <property type="match status" value="1"/>
</dbReference>
<dbReference type="InterPro" id="IPR023179">
    <property type="entry name" value="GTP-bd_ortho_bundle_sf"/>
</dbReference>
<evidence type="ECO:0000256" key="3">
    <source>
        <dbReference type="ARBA" id="ARBA00023134"/>
    </source>
</evidence>
<comment type="similarity">
    <text evidence="5">Belongs to the TRAFAC class YlqF/YawG GTPase family. NOG2 subfamily.</text>
</comment>
<feature type="compositionally biased region" description="Low complexity" evidence="6">
    <location>
        <begin position="25"/>
        <end position="45"/>
    </location>
</feature>
<dbReference type="PROSITE" id="PS51721">
    <property type="entry name" value="G_CP"/>
    <property type="match status" value="1"/>
</dbReference>
<feature type="compositionally biased region" description="Basic residues" evidence="6">
    <location>
        <begin position="583"/>
        <end position="592"/>
    </location>
</feature>
<dbReference type="InterPro" id="IPR050755">
    <property type="entry name" value="TRAFAC_YlqF/YawG_RiboMat"/>
</dbReference>
<evidence type="ECO:0000256" key="4">
    <source>
        <dbReference type="ARBA" id="ARBA00023242"/>
    </source>
</evidence>
<evidence type="ECO:0000256" key="1">
    <source>
        <dbReference type="ARBA" id="ARBA00004604"/>
    </source>
</evidence>
<reference evidence="8" key="1">
    <citation type="submission" date="2023-10" db="EMBL/GenBank/DDBJ databases">
        <authorList>
            <person name="Chen Y."/>
            <person name="Shah S."/>
            <person name="Dougan E. K."/>
            <person name="Thang M."/>
            <person name="Chan C."/>
        </authorList>
    </citation>
    <scope>NUCLEOTIDE SEQUENCE [LARGE SCALE GENOMIC DNA]</scope>
</reference>
<keyword evidence="3 5" id="KW-0342">GTP-binding</keyword>
<dbReference type="InterPro" id="IPR030378">
    <property type="entry name" value="G_CP_dom"/>
</dbReference>
<feature type="region of interest" description="Disordered" evidence="6">
    <location>
        <begin position="1"/>
        <end position="73"/>
    </location>
</feature>
<organism evidence="8 9">
    <name type="scientific">Prorocentrum cordatum</name>
    <dbReference type="NCBI Taxonomy" id="2364126"/>
    <lineage>
        <taxon>Eukaryota</taxon>
        <taxon>Sar</taxon>
        <taxon>Alveolata</taxon>
        <taxon>Dinophyceae</taxon>
        <taxon>Prorocentrales</taxon>
        <taxon>Prorocentraceae</taxon>
        <taxon>Prorocentrum</taxon>
    </lineage>
</organism>
<evidence type="ECO:0000256" key="6">
    <source>
        <dbReference type="SAM" id="MobiDB-lite"/>
    </source>
</evidence>